<dbReference type="GO" id="GO:0008270">
    <property type="term" value="F:zinc ion binding"/>
    <property type="evidence" value="ECO:0007669"/>
    <property type="project" value="UniProtKB-KW"/>
</dbReference>
<feature type="domain" description="C2H2-type" evidence="5">
    <location>
        <begin position="236"/>
        <end position="265"/>
    </location>
</feature>
<evidence type="ECO:0000313" key="6">
    <source>
        <dbReference type="EMBL" id="KAG8179331.1"/>
    </source>
</evidence>
<dbReference type="SMART" id="SM00355">
    <property type="entry name" value="ZnF_C2H2"/>
    <property type="match status" value="3"/>
</dbReference>
<dbReference type="PANTHER" id="PTHR23235:SF158">
    <property type="entry name" value="C2H2-TYPE DOMAIN-CONTAINING PROTEIN"/>
    <property type="match status" value="1"/>
</dbReference>
<dbReference type="FunFam" id="3.30.160.60:FF:000007">
    <property type="entry name" value="Basic krueppel-like factor 3"/>
    <property type="match status" value="1"/>
</dbReference>
<dbReference type="PROSITE" id="PS00028">
    <property type="entry name" value="ZINC_FINGER_C2H2_1"/>
    <property type="match status" value="3"/>
</dbReference>
<evidence type="ECO:0000313" key="7">
    <source>
        <dbReference type="Proteomes" id="UP000827092"/>
    </source>
</evidence>
<keyword evidence="7" id="KW-1185">Reference proteome</keyword>
<reference evidence="6 7" key="1">
    <citation type="journal article" date="2022" name="Nat. Ecol. Evol.">
        <title>A masculinizing supergene underlies an exaggerated male reproductive morph in a spider.</title>
        <authorList>
            <person name="Hendrickx F."/>
            <person name="De Corte Z."/>
            <person name="Sonet G."/>
            <person name="Van Belleghem S.M."/>
            <person name="Kostlbacher S."/>
            <person name="Vangestel C."/>
        </authorList>
    </citation>
    <scope>NUCLEOTIDE SEQUENCE [LARGE SCALE GENOMIC DNA]</scope>
    <source>
        <strain evidence="6">W744_W776</strain>
    </source>
</reference>
<keyword evidence="3" id="KW-0862">Zinc</keyword>
<dbReference type="Pfam" id="PF00096">
    <property type="entry name" value="zf-C2H2"/>
    <property type="match status" value="3"/>
</dbReference>
<keyword evidence="2 4" id="KW-0863">Zinc-finger</keyword>
<dbReference type="EMBL" id="JAFNEN010000636">
    <property type="protein sequence ID" value="KAG8179331.1"/>
    <property type="molecule type" value="Genomic_DNA"/>
</dbReference>
<protein>
    <recommendedName>
        <fullName evidence="5">C2H2-type domain-containing protein</fullName>
    </recommendedName>
</protein>
<sequence length="322" mass="37554">MEASDGNITIENGFLGETRSTISAMDFQEIWQEIETILVPSATDIAFDGNQRNHEPCNVFSKELDERVCTLPYYPTKTEIIVQERNTNCQDMNIQWVSQPYVKESFHSKTKNLLKDEHNWLNVDSIESFIDHTKYYVTPPSSPENELKSNLDQASMFCKPRNESKDILYRSFFNYEEKYQTIEAKLQQPESSSLQFPQPHLPILHTTVHLPVVCPTPRRKRGRRPNPTKRKRVTFHTCTHEGCAKTYTKSSHLKAHVRTHTGEKPYECSWLGCSWKFARSDELTRHFRKHTGQRPFSCDCCGRAFARSDHLALHTKRHLDIY</sequence>
<gene>
    <name evidence="6" type="ORF">JTE90_011595</name>
</gene>
<name>A0AAV6U5W5_9ARAC</name>
<dbReference type="Proteomes" id="UP000827092">
    <property type="component" value="Unassembled WGS sequence"/>
</dbReference>
<dbReference type="Gene3D" id="3.30.160.60">
    <property type="entry name" value="Classic Zinc Finger"/>
    <property type="match status" value="3"/>
</dbReference>
<evidence type="ECO:0000256" key="4">
    <source>
        <dbReference type="PROSITE-ProRule" id="PRU00042"/>
    </source>
</evidence>
<dbReference type="GO" id="GO:0000981">
    <property type="term" value="F:DNA-binding transcription factor activity, RNA polymerase II-specific"/>
    <property type="evidence" value="ECO:0007669"/>
    <property type="project" value="TreeGrafter"/>
</dbReference>
<keyword evidence="1" id="KW-0479">Metal-binding</keyword>
<dbReference type="GO" id="GO:0000978">
    <property type="term" value="F:RNA polymerase II cis-regulatory region sequence-specific DNA binding"/>
    <property type="evidence" value="ECO:0007669"/>
    <property type="project" value="TreeGrafter"/>
</dbReference>
<dbReference type="PROSITE" id="PS50157">
    <property type="entry name" value="ZINC_FINGER_C2H2_2"/>
    <property type="match status" value="3"/>
</dbReference>
<dbReference type="PANTHER" id="PTHR23235">
    <property type="entry name" value="KRUEPPEL-LIKE TRANSCRIPTION FACTOR"/>
    <property type="match status" value="1"/>
</dbReference>
<comment type="caution">
    <text evidence="6">The sequence shown here is derived from an EMBL/GenBank/DDBJ whole genome shotgun (WGS) entry which is preliminary data.</text>
</comment>
<evidence type="ECO:0000256" key="3">
    <source>
        <dbReference type="ARBA" id="ARBA00022833"/>
    </source>
</evidence>
<proteinExistence type="predicted"/>
<evidence type="ECO:0000256" key="2">
    <source>
        <dbReference type="ARBA" id="ARBA00022771"/>
    </source>
</evidence>
<organism evidence="6 7">
    <name type="scientific">Oedothorax gibbosus</name>
    <dbReference type="NCBI Taxonomy" id="931172"/>
    <lineage>
        <taxon>Eukaryota</taxon>
        <taxon>Metazoa</taxon>
        <taxon>Ecdysozoa</taxon>
        <taxon>Arthropoda</taxon>
        <taxon>Chelicerata</taxon>
        <taxon>Arachnida</taxon>
        <taxon>Araneae</taxon>
        <taxon>Araneomorphae</taxon>
        <taxon>Entelegynae</taxon>
        <taxon>Araneoidea</taxon>
        <taxon>Linyphiidae</taxon>
        <taxon>Erigoninae</taxon>
        <taxon>Oedothorax</taxon>
    </lineage>
</organism>
<feature type="domain" description="C2H2-type" evidence="5">
    <location>
        <begin position="266"/>
        <end position="295"/>
    </location>
</feature>
<feature type="domain" description="C2H2-type" evidence="5">
    <location>
        <begin position="296"/>
        <end position="318"/>
    </location>
</feature>
<dbReference type="AlphaFoldDB" id="A0AAV6U5W5"/>
<dbReference type="InterPro" id="IPR036236">
    <property type="entry name" value="Znf_C2H2_sf"/>
</dbReference>
<evidence type="ECO:0000259" key="5">
    <source>
        <dbReference type="PROSITE" id="PS50157"/>
    </source>
</evidence>
<accession>A0AAV6U5W5</accession>
<evidence type="ECO:0000256" key="1">
    <source>
        <dbReference type="ARBA" id="ARBA00022723"/>
    </source>
</evidence>
<dbReference type="SUPFAM" id="SSF57667">
    <property type="entry name" value="beta-beta-alpha zinc fingers"/>
    <property type="match status" value="2"/>
</dbReference>
<dbReference type="InterPro" id="IPR013087">
    <property type="entry name" value="Znf_C2H2_type"/>
</dbReference>